<protein>
    <submittedName>
        <fullName evidence="1">Uncharacterized protein</fullName>
    </submittedName>
</protein>
<evidence type="ECO:0000313" key="2">
    <source>
        <dbReference type="Proteomes" id="UP000656319"/>
    </source>
</evidence>
<evidence type="ECO:0000313" key="1">
    <source>
        <dbReference type="EMBL" id="CAD6524624.1"/>
    </source>
</evidence>
<keyword evidence="2" id="KW-1185">Reference proteome</keyword>
<organism evidence="1 2">
    <name type="scientific">Paraburkholderia hiiakae</name>
    <dbReference type="NCBI Taxonomy" id="1081782"/>
    <lineage>
        <taxon>Bacteria</taxon>
        <taxon>Pseudomonadati</taxon>
        <taxon>Pseudomonadota</taxon>
        <taxon>Betaproteobacteria</taxon>
        <taxon>Burkholderiales</taxon>
        <taxon>Burkholderiaceae</taxon>
        <taxon>Paraburkholderia</taxon>
    </lineage>
</organism>
<gene>
    <name evidence="1" type="ORF">LMG27952_01744</name>
</gene>
<name>A0ABN7HKM5_9BURK</name>
<sequence length="74" mass="7577">MDNRQHAIPAASIDAAVIRLGELAAFANLLSNEDAAGAFGQLDLAEQVSIFGALEGMANAARAALTQGAEVTHE</sequence>
<comment type="caution">
    <text evidence="1">The sequence shown here is derived from an EMBL/GenBank/DDBJ whole genome shotgun (WGS) entry which is preliminary data.</text>
</comment>
<reference evidence="1 2" key="1">
    <citation type="submission" date="2020-10" db="EMBL/GenBank/DDBJ databases">
        <authorList>
            <person name="Peeters C."/>
        </authorList>
    </citation>
    <scope>NUCLEOTIDE SEQUENCE [LARGE SCALE GENOMIC DNA]</scope>
    <source>
        <strain evidence="1 2">LMG 27952</strain>
    </source>
</reference>
<dbReference type="Proteomes" id="UP000656319">
    <property type="component" value="Unassembled WGS sequence"/>
</dbReference>
<accession>A0ABN7HKM5</accession>
<proteinExistence type="predicted"/>
<dbReference type="EMBL" id="CAJHCQ010000003">
    <property type="protein sequence ID" value="CAD6524624.1"/>
    <property type="molecule type" value="Genomic_DNA"/>
</dbReference>
<dbReference type="RefSeq" id="WP_201695496.1">
    <property type="nucleotide sequence ID" value="NZ_CAJHCQ010000003.1"/>
</dbReference>